<dbReference type="GO" id="GO:0035999">
    <property type="term" value="P:tetrahydrofolate interconversion"/>
    <property type="evidence" value="ECO:0007669"/>
    <property type="project" value="TreeGrafter"/>
</dbReference>
<dbReference type="EC" id="6.3.3.2" evidence="5"/>
<dbReference type="InterPro" id="IPR002698">
    <property type="entry name" value="FTHF_cligase"/>
</dbReference>
<dbReference type="PANTHER" id="PTHR23407">
    <property type="entry name" value="ATPASE INHIBITOR/5-FORMYLTETRAHYDROFOLATE CYCLO-LIGASE"/>
    <property type="match status" value="1"/>
</dbReference>
<evidence type="ECO:0000256" key="3">
    <source>
        <dbReference type="ARBA" id="ARBA00022840"/>
    </source>
</evidence>
<evidence type="ECO:0000313" key="6">
    <source>
        <dbReference type="EMBL" id="KAB1081146.1"/>
    </source>
</evidence>
<feature type="binding site" evidence="4">
    <location>
        <begin position="143"/>
        <end position="151"/>
    </location>
    <ligand>
        <name>ATP</name>
        <dbReference type="ChEBI" id="CHEBI:30616"/>
    </ligand>
</feature>
<proteinExistence type="inferred from homology"/>
<keyword evidence="3 4" id="KW-0067">ATP-binding</keyword>
<dbReference type="NCBIfam" id="TIGR02727">
    <property type="entry name" value="MTHFS_bact"/>
    <property type="match status" value="1"/>
</dbReference>
<evidence type="ECO:0000256" key="1">
    <source>
        <dbReference type="ARBA" id="ARBA00010638"/>
    </source>
</evidence>
<dbReference type="Gene3D" id="3.40.50.10420">
    <property type="entry name" value="NagB/RpiA/CoA transferase-like"/>
    <property type="match status" value="1"/>
</dbReference>
<dbReference type="GO" id="GO:0005524">
    <property type="term" value="F:ATP binding"/>
    <property type="evidence" value="ECO:0007669"/>
    <property type="project" value="UniProtKB-KW"/>
</dbReference>
<keyword evidence="5" id="KW-0479">Metal-binding</keyword>
<dbReference type="SUPFAM" id="SSF100950">
    <property type="entry name" value="NagB/RpiA/CoA transferase-like"/>
    <property type="match status" value="1"/>
</dbReference>
<dbReference type="Proteomes" id="UP000474159">
    <property type="component" value="Unassembled WGS sequence"/>
</dbReference>
<comment type="cofactor">
    <cofactor evidence="5">
        <name>Mg(2+)</name>
        <dbReference type="ChEBI" id="CHEBI:18420"/>
    </cofactor>
</comment>
<name>A0A6L3T519_9HYPH</name>
<dbReference type="AlphaFoldDB" id="A0A6L3T519"/>
<keyword evidence="6" id="KW-0436">Ligase</keyword>
<evidence type="ECO:0000313" key="7">
    <source>
        <dbReference type="Proteomes" id="UP000474159"/>
    </source>
</evidence>
<comment type="catalytic activity">
    <reaction evidence="5">
        <text>(6S)-5-formyl-5,6,7,8-tetrahydrofolate + ATP = (6R)-5,10-methenyltetrahydrofolate + ADP + phosphate</text>
        <dbReference type="Rhea" id="RHEA:10488"/>
        <dbReference type="ChEBI" id="CHEBI:30616"/>
        <dbReference type="ChEBI" id="CHEBI:43474"/>
        <dbReference type="ChEBI" id="CHEBI:57455"/>
        <dbReference type="ChEBI" id="CHEBI:57457"/>
        <dbReference type="ChEBI" id="CHEBI:456216"/>
        <dbReference type="EC" id="6.3.3.2"/>
    </reaction>
</comment>
<sequence length="203" mass="21973">MAPHSSTPPSTPSAISALKADLRREALARRDALDLDHRRAGARRIAEIVLAVPGLAEAPIVGAFWPIRSEVDPRPIIEALFARGQRVALPKVTPDGLVFREWRAGEALVRGGFGLSEPRDDLPPLDPTALVVPLAAFDRRGQRIGYGRGYYDHAIARLSEAGPVLTIGIAFAVQQIAEVPAEPHDRPLDHLITEDGPIPLHKV</sequence>
<evidence type="ECO:0000256" key="5">
    <source>
        <dbReference type="RuleBase" id="RU361279"/>
    </source>
</evidence>
<comment type="caution">
    <text evidence="6">The sequence shown here is derived from an EMBL/GenBank/DDBJ whole genome shotgun (WGS) entry which is preliminary data.</text>
</comment>
<dbReference type="InterPro" id="IPR037171">
    <property type="entry name" value="NagB/RpiA_transferase-like"/>
</dbReference>
<organism evidence="6 7">
    <name type="scientific">Methylobacterium soli</name>
    <dbReference type="NCBI Taxonomy" id="553447"/>
    <lineage>
        <taxon>Bacteria</taxon>
        <taxon>Pseudomonadati</taxon>
        <taxon>Pseudomonadota</taxon>
        <taxon>Alphaproteobacteria</taxon>
        <taxon>Hyphomicrobiales</taxon>
        <taxon>Methylobacteriaceae</taxon>
        <taxon>Methylobacterium</taxon>
    </lineage>
</organism>
<keyword evidence="2 4" id="KW-0547">Nucleotide-binding</keyword>
<dbReference type="RefSeq" id="WP_150996789.1">
    <property type="nucleotide sequence ID" value="NZ_VZZK01000002.1"/>
</dbReference>
<feature type="binding site" evidence="4">
    <location>
        <position position="70"/>
    </location>
    <ligand>
        <name>substrate</name>
    </ligand>
</feature>
<feature type="binding site" evidence="4">
    <location>
        <begin position="19"/>
        <end position="23"/>
    </location>
    <ligand>
        <name>ATP</name>
        <dbReference type="ChEBI" id="CHEBI:30616"/>
    </ligand>
</feature>
<accession>A0A6L3T519</accession>
<evidence type="ECO:0000256" key="4">
    <source>
        <dbReference type="PIRSR" id="PIRSR006806-1"/>
    </source>
</evidence>
<gene>
    <name evidence="6" type="ORF">F6X53_02195</name>
</gene>
<dbReference type="InterPro" id="IPR024185">
    <property type="entry name" value="FTHF_cligase-like_sf"/>
</dbReference>
<comment type="similarity">
    <text evidence="1 5">Belongs to the 5-formyltetrahydrofolate cyclo-ligase family.</text>
</comment>
<dbReference type="GO" id="GO:0046872">
    <property type="term" value="F:metal ion binding"/>
    <property type="evidence" value="ECO:0007669"/>
    <property type="project" value="UniProtKB-KW"/>
</dbReference>
<dbReference type="Pfam" id="PF01812">
    <property type="entry name" value="5-FTHF_cyc-lig"/>
    <property type="match status" value="1"/>
</dbReference>
<dbReference type="PIRSF" id="PIRSF006806">
    <property type="entry name" value="FTHF_cligase"/>
    <property type="match status" value="1"/>
</dbReference>
<protein>
    <recommendedName>
        <fullName evidence="5">5-formyltetrahydrofolate cyclo-ligase</fullName>
        <ecNumber evidence="5">6.3.3.2</ecNumber>
    </recommendedName>
</protein>
<evidence type="ECO:0000256" key="2">
    <source>
        <dbReference type="ARBA" id="ARBA00022741"/>
    </source>
</evidence>
<dbReference type="PANTHER" id="PTHR23407:SF1">
    <property type="entry name" value="5-FORMYLTETRAHYDROFOLATE CYCLO-LIGASE"/>
    <property type="match status" value="1"/>
</dbReference>
<keyword evidence="7" id="KW-1185">Reference proteome</keyword>
<dbReference type="GO" id="GO:0030272">
    <property type="term" value="F:5-formyltetrahydrofolate cyclo-ligase activity"/>
    <property type="evidence" value="ECO:0007669"/>
    <property type="project" value="UniProtKB-EC"/>
</dbReference>
<keyword evidence="5" id="KW-0460">Magnesium</keyword>
<reference evidence="6 7" key="1">
    <citation type="submission" date="2019-09" db="EMBL/GenBank/DDBJ databases">
        <title>YIM 48816 draft genome.</title>
        <authorList>
            <person name="Jiang L."/>
        </authorList>
    </citation>
    <scope>NUCLEOTIDE SEQUENCE [LARGE SCALE GENOMIC DNA]</scope>
    <source>
        <strain evidence="6 7">YIM 48816</strain>
    </source>
</reference>
<dbReference type="EMBL" id="VZZK01000002">
    <property type="protein sequence ID" value="KAB1081146.1"/>
    <property type="molecule type" value="Genomic_DNA"/>
</dbReference>
<dbReference type="OrthoDB" id="9801938at2"/>
<dbReference type="GO" id="GO:0009396">
    <property type="term" value="P:folic acid-containing compound biosynthetic process"/>
    <property type="evidence" value="ECO:0007669"/>
    <property type="project" value="TreeGrafter"/>
</dbReference>